<gene>
    <name evidence="2" type="ORF">SNEC2469_LOCUS28481</name>
</gene>
<keyword evidence="3" id="KW-1185">Reference proteome</keyword>
<evidence type="ECO:0000313" key="3">
    <source>
        <dbReference type="Proteomes" id="UP000601435"/>
    </source>
</evidence>
<dbReference type="Pfam" id="PF00078">
    <property type="entry name" value="RVT_1"/>
    <property type="match status" value="1"/>
</dbReference>
<evidence type="ECO:0000259" key="1">
    <source>
        <dbReference type="Pfam" id="PF00078"/>
    </source>
</evidence>
<reference evidence="2" key="1">
    <citation type="submission" date="2021-02" db="EMBL/GenBank/DDBJ databases">
        <authorList>
            <person name="Dougan E. K."/>
            <person name="Rhodes N."/>
            <person name="Thang M."/>
            <person name="Chan C."/>
        </authorList>
    </citation>
    <scope>NUCLEOTIDE SEQUENCE</scope>
</reference>
<dbReference type="GO" id="GO:0003676">
    <property type="term" value="F:nucleic acid binding"/>
    <property type="evidence" value="ECO:0007669"/>
    <property type="project" value="InterPro"/>
</dbReference>
<dbReference type="InterPro" id="IPR000477">
    <property type="entry name" value="RT_dom"/>
</dbReference>
<proteinExistence type="predicted"/>
<dbReference type="Gene3D" id="3.30.420.10">
    <property type="entry name" value="Ribonuclease H-like superfamily/Ribonuclease H"/>
    <property type="match status" value="1"/>
</dbReference>
<dbReference type="SUPFAM" id="SSF56672">
    <property type="entry name" value="DNA/RNA polymerases"/>
    <property type="match status" value="1"/>
</dbReference>
<dbReference type="InterPro" id="IPR043502">
    <property type="entry name" value="DNA/RNA_pol_sf"/>
</dbReference>
<protein>
    <recommendedName>
        <fullName evidence="1">Reverse transcriptase domain-containing protein</fullName>
    </recommendedName>
</protein>
<organism evidence="2 3">
    <name type="scientific">Symbiodinium necroappetens</name>
    <dbReference type="NCBI Taxonomy" id="1628268"/>
    <lineage>
        <taxon>Eukaryota</taxon>
        <taxon>Sar</taxon>
        <taxon>Alveolata</taxon>
        <taxon>Dinophyceae</taxon>
        <taxon>Suessiales</taxon>
        <taxon>Symbiodiniaceae</taxon>
        <taxon>Symbiodinium</taxon>
    </lineage>
</organism>
<dbReference type="OrthoDB" id="407509at2759"/>
<feature type="domain" description="Reverse transcriptase" evidence="1">
    <location>
        <begin position="26"/>
        <end position="222"/>
    </location>
</feature>
<dbReference type="AlphaFoldDB" id="A0A813AP80"/>
<dbReference type="InterPro" id="IPR036397">
    <property type="entry name" value="RNaseH_sf"/>
</dbReference>
<sequence length="687" mass="77203">VGMPAHMLQARVSVLAKVFAPDSIRQSRPITIYSTLYRVWSSCLTRKVLKEWAPHFPENIAGSLPGRSSRDLSYRQQHAIECALVHKRPRLGLSIDIVKCFNQLGWAPLYHMLHALGLPRDVLEFWFTCLSKMERRSAFLGDLGPAIRCYNGAPEGDPFSVAAMAGLCFWAHNLCATDGVVFDSYVDNWAWSGESTTAVEAAVPKALRFLDSLRLPIDWKKSYPWATQRPDRLSWQRVRPNLFLPALVCEAKDLGIAYKYDGRMHRVARNHRLEEGAQRLERLRQQPRSVLEKASLIQRGKAARAITGDYRILSPHLALGALTDCVQVHGPATALAVTFQRLGLSMDDALLRQRQCLRLFTDGSCSCPHLPEASRAAWAVVMDASESDAEIPTLLQQWRLHRRLPTSFHVVDQGLVPGVQSINRAETIANTTSCPSAEIWTDSTFAMSEWQRALAGSTATWPDLGEELQQVASVRITVHKVSSHQNLDELWGLEQWLAAGNHVVDTAAKAALQREFPLIQAITGNAAGFFAEQRDHLWLFWRYLLQVSQEECRLIRQLAKEVKAHGAPAQDDNHDVPRLPCLSAWEKQDAGPFQTWQVPVASREWLLACSWPPWFTVPLWDWLSGLQWSLQPLRKKAVTGATYLELVVDFVASTKVCPPHELAAARALDKPPKRVDVPCTLRQVVFS</sequence>
<evidence type="ECO:0000313" key="2">
    <source>
        <dbReference type="EMBL" id="CAE7875293.1"/>
    </source>
</evidence>
<dbReference type="Proteomes" id="UP000601435">
    <property type="component" value="Unassembled WGS sequence"/>
</dbReference>
<accession>A0A813AP80</accession>
<dbReference type="EMBL" id="CAJNJA010062019">
    <property type="protein sequence ID" value="CAE7875293.1"/>
    <property type="molecule type" value="Genomic_DNA"/>
</dbReference>
<feature type="non-terminal residue" evidence="2">
    <location>
        <position position="1"/>
    </location>
</feature>
<name>A0A813AP80_9DINO</name>
<comment type="caution">
    <text evidence="2">The sequence shown here is derived from an EMBL/GenBank/DDBJ whole genome shotgun (WGS) entry which is preliminary data.</text>
</comment>